<gene>
    <name evidence="2" type="ORF">HMPREF9997_02471</name>
</gene>
<protein>
    <submittedName>
        <fullName evidence="2">Uncharacterized protein</fullName>
    </submittedName>
</protein>
<evidence type="ECO:0000313" key="2">
    <source>
        <dbReference type="EMBL" id="EKX88107.1"/>
    </source>
</evidence>
<dbReference type="Proteomes" id="UP000010445">
    <property type="component" value="Unassembled WGS sequence"/>
</dbReference>
<name>L1MA54_9CORY</name>
<dbReference type="AlphaFoldDB" id="L1MA54"/>
<dbReference type="STRING" id="1035195.HMPREF9997_02471"/>
<evidence type="ECO:0000313" key="3">
    <source>
        <dbReference type="Proteomes" id="UP000010445"/>
    </source>
</evidence>
<accession>L1MA54</accession>
<reference evidence="2 3" key="1">
    <citation type="submission" date="2012-05" db="EMBL/GenBank/DDBJ databases">
        <authorList>
            <person name="Weinstock G."/>
            <person name="Sodergren E."/>
            <person name="Lobos E.A."/>
            <person name="Fulton L."/>
            <person name="Fulton R."/>
            <person name="Courtney L."/>
            <person name="Fronick C."/>
            <person name="O'Laughlin M."/>
            <person name="Godfrey J."/>
            <person name="Wilson R.M."/>
            <person name="Miner T."/>
            <person name="Farmer C."/>
            <person name="Delehaunty K."/>
            <person name="Cordes M."/>
            <person name="Minx P."/>
            <person name="Tomlinson C."/>
            <person name="Chen J."/>
            <person name="Wollam A."/>
            <person name="Pepin K.H."/>
            <person name="Bhonagiri V."/>
            <person name="Zhang X."/>
            <person name="Suruliraj S."/>
            <person name="Warren W."/>
            <person name="Mitreva M."/>
            <person name="Mardis E.R."/>
            <person name="Wilson R.K."/>
        </authorList>
    </citation>
    <scope>NUCLEOTIDE SEQUENCE [LARGE SCALE GENOMIC DNA]</scope>
    <source>
        <strain evidence="2 3">F0235</strain>
    </source>
</reference>
<comment type="caution">
    <text evidence="2">The sequence shown here is derived from an EMBL/GenBank/DDBJ whole genome shotgun (WGS) entry which is preliminary data.</text>
</comment>
<evidence type="ECO:0000256" key="1">
    <source>
        <dbReference type="SAM" id="MobiDB-lite"/>
    </source>
</evidence>
<sequence length="61" mass="6719">MLLYTKGKIATASQDTLITIFCAGERTFARKMRGSSSYTSPSPSDKPPPSRSYLASWARCQ</sequence>
<dbReference type="HOGENOM" id="CLU_2914655_0_0_11"/>
<proteinExistence type="predicted"/>
<keyword evidence="3" id="KW-1185">Reference proteome</keyword>
<dbReference type="EMBL" id="AMEM01000040">
    <property type="protein sequence ID" value="EKX88107.1"/>
    <property type="molecule type" value="Genomic_DNA"/>
</dbReference>
<organism evidence="2 3">
    <name type="scientific">Corynebacterium durum F0235</name>
    <dbReference type="NCBI Taxonomy" id="1035195"/>
    <lineage>
        <taxon>Bacteria</taxon>
        <taxon>Bacillati</taxon>
        <taxon>Actinomycetota</taxon>
        <taxon>Actinomycetes</taxon>
        <taxon>Mycobacteriales</taxon>
        <taxon>Corynebacteriaceae</taxon>
        <taxon>Corynebacterium</taxon>
    </lineage>
</organism>
<feature type="region of interest" description="Disordered" evidence="1">
    <location>
        <begin position="32"/>
        <end position="61"/>
    </location>
</feature>